<accession>A0AC54Z648</accession>
<protein>
    <submittedName>
        <fullName evidence="2">Ectonucleoside triphosphate diphosphohydrolase 7</fullName>
    </submittedName>
</protein>
<sequence length="671" mass="76436">MGRDDSEMTTGGEAWLEAASQTAGKFNSFFSFLFVFLIRQVLVIVIFMFYRHKHFFLLPLFLIHFVKLYQSFVALLKDNGSKKPLSSNSVLGNEYVGPNQSVLIDTWTEKRYLARVGDLEATDTEDPNLNYGLVVDCGSSGSRIFVYFWPRHNGNPHDLLDIKQMRDRNSQPVVKKIKPGISAMADTPEHASDYLRPLLSFAAAHVPVKKHKETPLYILCTAGMRLLPERSSKQEPSVHILLYEMALLSSFFSMLSLTPSRKEKNSLGDRCIQRIEQGLLYSYLGVYAWIGINFVLGRFDHEDESDSEVPQELSTGRRRTVGILDMGGASLQIAYEVPTSASAPSPRQEEAAKILLAEFNLGCDVQHTEHVYRVYVTTFLGFGGNFARQRYEELVLNETLNKNRLLGQKTGLSPENPFLDPCLPVGLTDVVERNSQLLHVRGRGDWATCGAMLSPLLARSNTSQASLNGIYQSPIDFNNSEFYGFSEFFYCTEDVLRIGGRYHGPTFAKAAQDYCGMAWSVLTQRFKNGLFSSHADEHRLKYQCFKSAWVYQVLHEGFHFPYDYPNLRTAQLVYDREVQWTLGAILYKTRFLPLRDLRQEGVRQAHGSWLRLSFVYNHYLFLACILVVLLAIVLYLLRLRRIHHRQARASAPLNLLWIEEVVPMMGVQVQP</sequence>
<reference evidence="2" key="1">
    <citation type="submission" date="2025-08" db="UniProtKB">
        <authorList>
            <consortium name="RefSeq"/>
        </authorList>
    </citation>
    <scope>IDENTIFICATION</scope>
</reference>
<organism evidence="1 2">
    <name type="scientific">Orycteropus afer afer</name>
    <dbReference type="NCBI Taxonomy" id="1230840"/>
    <lineage>
        <taxon>Eukaryota</taxon>
        <taxon>Metazoa</taxon>
        <taxon>Chordata</taxon>
        <taxon>Craniata</taxon>
        <taxon>Vertebrata</taxon>
        <taxon>Euteleostomi</taxon>
        <taxon>Mammalia</taxon>
        <taxon>Eutheria</taxon>
        <taxon>Afrotheria</taxon>
        <taxon>Tubulidentata</taxon>
        <taxon>Orycteropodidae</taxon>
        <taxon>Orycteropus</taxon>
    </lineage>
</organism>
<evidence type="ECO:0000313" key="2">
    <source>
        <dbReference type="RefSeq" id="XP_042636752.1"/>
    </source>
</evidence>
<dbReference type="RefSeq" id="XP_042636752.1">
    <property type="nucleotide sequence ID" value="XM_042780818.1"/>
</dbReference>
<name>A0AC54Z648_ORYAF</name>
<gene>
    <name evidence="2" type="primary">ENTPD7</name>
</gene>
<evidence type="ECO:0000313" key="1">
    <source>
        <dbReference type="Proteomes" id="UP000694850"/>
    </source>
</evidence>
<dbReference type="Proteomes" id="UP000694850">
    <property type="component" value="Unplaced"/>
</dbReference>
<proteinExistence type="predicted"/>
<keyword evidence="1" id="KW-1185">Reference proteome</keyword>